<organism evidence="1 2">
    <name type="scientific">Polysphondylium violaceum</name>
    <dbReference type="NCBI Taxonomy" id="133409"/>
    <lineage>
        <taxon>Eukaryota</taxon>
        <taxon>Amoebozoa</taxon>
        <taxon>Evosea</taxon>
        <taxon>Eumycetozoa</taxon>
        <taxon>Dictyostelia</taxon>
        <taxon>Dictyosteliales</taxon>
        <taxon>Dictyosteliaceae</taxon>
        <taxon>Polysphondylium</taxon>
    </lineage>
</organism>
<evidence type="ECO:0000313" key="2">
    <source>
        <dbReference type="Proteomes" id="UP000695562"/>
    </source>
</evidence>
<dbReference type="SUPFAM" id="SSF48403">
    <property type="entry name" value="Ankyrin repeat"/>
    <property type="match status" value="1"/>
</dbReference>
<dbReference type="InterPro" id="IPR036770">
    <property type="entry name" value="Ankyrin_rpt-contain_sf"/>
</dbReference>
<dbReference type="EMBL" id="AJWJ01000233">
    <property type="protein sequence ID" value="KAF2072999.1"/>
    <property type="molecule type" value="Genomic_DNA"/>
</dbReference>
<reference evidence="1" key="1">
    <citation type="submission" date="2020-01" db="EMBL/GenBank/DDBJ databases">
        <title>Development of genomics and gene disruption for Polysphondylium violaceum indicates a role for the polyketide synthase stlB in stalk morphogenesis.</title>
        <authorList>
            <person name="Narita B."/>
            <person name="Kawabe Y."/>
            <person name="Kin K."/>
            <person name="Saito T."/>
            <person name="Gibbs R."/>
            <person name="Kuspa A."/>
            <person name="Muzny D."/>
            <person name="Queller D."/>
            <person name="Richards S."/>
            <person name="Strassman J."/>
            <person name="Sucgang R."/>
            <person name="Worley K."/>
            <person name="Schaap P."/>
        </authorList>
    </citation>
    <scope>NUCLEOTIDE SEQUENCE</scope>
    <source>
        <strain evidence="1">QSvi11</strain>
    </source>
</reference>
<dbReference type="AlphaFoldDB" id="A0A8J4PVY2"/>
<accession>A0A8J4PVY2</accession>
<protein>
    <recommendedName>
        <fullName evidence="3">Ankyrin repeat-containing protein</fullName>
    </recommendedName>
</protein>
<comment type="caution">
    <text evidence="1">The sequence shown here is derived from an EMBL/GenBank/DDBJ whole genome shotgun (WGS) entry which is preliminary data.</text>
</comment>
<dbReference type="Proteomes" id="UP000695562">
    <property type="component" value="Unassembled WGS sequence"/>
</dbReference>
<sequence length="766" mass="89207">MDALYQSVFRNTFLYRYILNHVKQETRYDEHVTLEEYRHTHRSARQYYSFTDLTIGVITKSIKNKKSVLREKLRCFFGLYLTDPIKYVEYCLSITSNADLVNLVSSGAVQSVEEMQLLYRQFPKEFQQYLLLNASCAWACGSVAVLEYLQNELECKVCPKTMGLTDFFKLIGTGGSVAVLEYFIQTFVIKHPKTTIDIEVLFSFYSDNKLHDFYLPVLKIVSLKNWTNINILMKVSVEKDDIVLAQQLVEQLKTRQSQLESTPLITLFHYDKGSIRVFNYYLESGIFSEHYYRLKYKLNFIAMQDNRQELMVFLEKYSSLVEPEHYYALSSVKDYQTFKLLESTIKPLPLSPQLLCYAATELRDLEFVKYLIETAGVRYSYECMDSTFEIISYFVSKGLLFDDFCVKRAYHGDLKCAEYLHDLSESHTSLVKMSSHSLNYAAQQGYKELVRYLIQFYRTDITTVKSVIDKDDAEVFQILYESIDDARELIYDPNISQICNSKPNIAAYFFLTRNFRDIPFPQDLHLLGTLHAMNKVDSVSLKKMLIKALDSNDKKRCRAIIETFNVQLSTRITIDEYLHHSMEVDLKHLYYHLVVSNNSLLFYLLSQDKQLFLVDSVSLKTILSNACLNQKLDVIKFLILYASACSKSTDQPTSTTTAYQEIYKTIVFLSIFYSVSYYEKDKLKHRGPNLILEYLVNDSFQLEYPLECAELVVKNKLIKVELHAQTLDKLFLTAMANFSPEQINILNNTYGITKEIITTYCPELNK</sequence>
<evidence type="ECO:0008006" key="3">
    <source>
        <dbReference type="Google" id="ProtNLM"/>
    </source>
</evidence>
<proteinExistence type="predicted"/>
<gene>
    <name evidence="1" type="ORF">CYY_005677</name>
</gene>
<keyword evidence="2" id="KW-1185">Reference proteome</keyword>
<evidence type="ECO:0000313" key="1">
    <source>
        <dbReference type="EMBL" id="KAF2072999.1"/>
    </source>
</evidence>
<name>A0A8J4PVY2_9MYCE</name>